<keyword evidence="3" id="KW-1185">Reference proteome</keyword>
<protein>
    <submittedName>
        <fullName evidence="2">Uncharacterized protein</fullName>
    </submittedName>
</protein>
<dbReference type="EMBL" id="ML119801">
    <property type="protein sequence ID" value="RPA74078.1"/>
    <property type="molecule type" value="Genomic_DNA"/>
</dbReference>
<name>A0A3N4HNK6_ASCIM</name>
<evidence type="ECO:0000313" key="3">
    <source>
        <dbReference type="Proteomes" id="UP000275078"/>
    </source>
</evidence>
<dbReference type="AlphaFoldDB" id="A0A3N4HNK6"/>
<organism evidence="2 3">
    <name type="scientific">Ascobolus immersus RN42</name>
    <dbReference type="NCBI Taxonomy" id="1160509"/>
    <lineage>
        <taxon>Eukaryota</taxon>
        <taxon>Fungi</taxon>
        <taxon>Dikarya</taxon>
        <taxon>Ascomycota</taxon>
        <taxon>Pezizomycotina</taxon>
        <taxon>Pezizomycetes</taxon>
        <taxon>Pezizales</taxon>
        <taxon>Ascobolaceae</taxon>
        <taxon>Ascobolus</taxon>
    </lineage>
</organism>
<evidence type="ECO:0000313" key="2">
    <source>
        <dbReference type="EMBL" id="RPA74078.1"/>
    </source>
</evidence>
<reference evidence="2 3" key="1">
    <citation type="journal article" date="2018" name="Nat. Ecol. Evol.">
        <title>Pezizomycetes genomes reveal the molecular basis of ectomycorrhizal truffle lifestyle.</title>
        <authorList>
            <person name="Murat C."/>
            <person name="Payen T."/>
            <person name="Noel B."/>
            <person name="Kuo A."/>
            <person name="Morin E."/>
            <person name="Chen J."/>
            <person name="Kohler A."/>
            <person name="Krizsan K."/>
            <person name="Balestrini R."/>
            <person name="Da Silva C."/>
            <person name="Montanini B."/>
            <person name="Hainaut M."/>
            <person name="Levati E."/>
            <person name="Barry K.W."/>
            <person name="Belfiori B."/>
            <person name="Cichocki N."/>
            <person name="Clum A."/>
            <person name="Dockter R.B."/>
            <person name="Fauchery L."/>
            <person name="Guy J."/>
            <person name="Iotti M."/>
            <person name="Le Tacon F."/>
            <person name="Lindquist E.A."/>
            <person name="Lipzen A."/>
            <person name="Malagnac F."/>
            <person name="Mello A."/>
            <person name="Molinier V."/>
            <person name="Miyauchi S."/>
            <person name="Poulain J."/>
            <person name="Riccioni C."/>
            <person name="Rubini A."/>
            <person name="Sitrit Y."/>
            <person name="Splivallo R."/>
            <person name="Traeger S."/>
            <person name="Wang M."/>
            <person name="Zifcakova L."/>
            <person name="Wipf D."/>
            <person name="Zambonelli A."/>
            <person name="Paolocci F."/>
            <person name="Nowrousian M."/>
            <person name="Ottonello S."/>
            <person name="Baldrian P."/>
            <person name="Spatafora J.W."/>
            <person name="Henrissat B."/>
            <person name="Nagy L.G."/>
            <person name="Aury J.M."/>
            <person name="Wincker P."/>
            <person name="Grigoriev I.V."/>
            <person name="Bonfante P."/>
            <person name="Martin F.M."/>
        </authorList>
    </citation>
    <scope>NUCLEOTIDE SEQUENCE [LARGE SCALE GENOMIC DNA]</scope>
    <source>
        <strain evidence="2 3">RN42</strain>
    </source>
</reference>
<sequence length="389" mass="44843">MLPFSRKRKISEGVSVPVPSPSPGKRITHSTHSTPRQSLSLSGSEKVYSVCFVENALPRFELFSSLDDANTFAASQIDDWVKDVSIKKLPGESCISIISQNGTVKRRVEDLRAEDWYVYVEEEKLRSVAKYGLSIRTWVESMGRRRWVAKSKQRNDATFEILVMERPLYSSPTVMAVLSNTQPPKKITTLEAENLKAKAESSCFIVSYDVGEDGREDLDKSQLYQCFRSLEAANKLVRQGYREKWLKMEEEFYIDGMKYDETGKLSVWLWGEFLEFGTCEGMIATLLLEENTRFDQLNETEAGLGMLNIKFKSDKFDKKRFMDEEVYYHVWEDRRVVEWHRRMRKEIKATGDIFETYKEYVNGLGLKSGGKQDQVVHLTAGDGLRGWES</sequence>
<feature type="region of interest" description="Disordered" evidence="1">
    <location>
        <begin position="1"/>
        <end position="39"/>
    </location>
</feature>
<proteinExistence type="predicted"/>
<dbReference type="Proteomes" id="UP000275078">
    <property type="component" value="Unassembled WGS sequence"/>
</dbReference>
<accession>A0A3N4HNK6</accession>
<feature type="compositionally biased region" description="Polar residues" evidence="1">
    <location>
        <begin position="30"/>
        <end position="39"/>
    </location>
</feature>
<evidence type="ECO:0000256" key="1">
    <source>
        <dbReference type="SAM" id="MobiDB-lite"/>
    </source>
</evidence>
<gene>
    <name evidence="2" type="ORF">BJ508DRAFT_366418</name>
</gene>